<evidence type="ECO:0000313" key="3">
    <source>
        <dbReference type="EMBL" id="KUL34748.1"/>
    </source>
</evidence>
<feature type="transmembrane region" description="Helical" evidence="2">
    <location>
        <begin position="109"/>
        <end position="129"/>
    </location>
</feature>
<accession>A0A0X3UQ99</accession>
<feature type="transmembrane region" description="Helical" evidence="2">
    <location>
        <begin position="68"/>
        <end position="89"/>
    </location>
</feature>
<evidence type="ECO:0000313" key="4">
    <source>
        <dbReference type="Proteomes" id="UP000053923"/>
    </source>
</evidence>
<dbReference type="Proteomes" id="UP000053923">
    <property type="component" value="Unassembled WGS sequence"/>
</dbReference>
<proteinExistence type="predicted"/>
<sequence>MPRDLDGYSMPERSDGPLRRRTEWSPVGFELARQGAGEIECQCPCRIAHPGHLVDECDNAKGVATVQVGTVGMSTYLLMVCSVCAAAQLHGRWRVAAEERDTWRYKASIGFGGFAALTALVGTLVGAPLGYETAGIWLAGGVGLAAAYASFERWNYDRRASKRRTSR</sequence>
<feature type="transmembrane region" description="Helical" evidence="2">
    <location>
        <begin position="135"/>
        <end position="154"/>
    </location>
</feature>
<reference evidence="4" key="1">
    <citation type="submission" date="2015-10" db="EMBL/GenBank/DDBJ databases">
        <authorList>
            <person name="Ju K.-S."/>
            <person name="Doroghazi J.R."/>
            <person name="Metcalf W.W."/>
        </authorList>
    </citation>
    <scope>NUCLEOTIDE SEQUENCE [LARGE SCALE GENOMIC DNA]</scope>
    <source>
        <strain evidence="4">NRRL 3151</strain>
    </source>
</reference>
<comment type="caution">
    <text evidence="3">The sequence shown here is derived from an EMBL/GenBank/DDBJ whole genome shotgun (WGS) entry which is preliminary data.</text>
</comment>
<dbReference type="EMBL" id="LLZG01000165">
    <property type="protein sequence ID" value="KUL34748.1"/>
    <property type="molecule type" value="Genomic_DNA"/>
</dbReference>
<evidence type="ECO:0000256" key="1">
    <source>
        <dbReference type="SAM" id="MobiDB-lite"/>
    </source>
</evidence>
<protein>
    <submittedName>
        <fullName evidence="3">Uncharacterized protein</fullName>
    </submittedName>
</protein>
<name>A0A0X3UQ99_9ACTN</name>
<organism evidence="3 4">
    <name type="scientific">Streptomyces regalis</name>
    <dbReference type="NCBI Taxonomy" id="68262"/>
    <lineage>
        <taxon>Bacteria</taxon>
        <taxon>Bacillati</taxon>
        <taxon>Actinomycetota</taxon>
        <taxon>Actinomycetes</taxon>
        <taxon>Kitasatosporales</taxon>
        <taxon>Streptomycetaceae</taxon>
        <taxon>Streptomyces</taxon>
    </lineage>
</organism>
<keyword evidence="2" id="KW-1133">Transmembrane helix</keyword>
<feature type="region of interest" description="Disordered" evidence="1">
    <location>
        <begin position="1"/>
        <end position="20"/>
    </location>
</feature>
<evidence type="ECO:0000256" key="2">
    <source>
        <dbReference type="SAM" id="Phobius"/>
    </source>
</evidence>
<keyword evidence="4" id="KW-1185">Reference proteome</keyword>
<keyword evidence="2" id="KW-0472">Membrane</keyword>
<gene>
    <name evidence="3" type="ORF">ADL12_20480</name>
</gene>
<dbReference type="AlphaFoldDB" id="A0A0X3UQ99"/>
<keyword evidence="2" id="KW-0812">Transmembrane</keyword>